<dbReference type="InterPro" id="IPR001128">
    <property type="entry name" value="Cyt_P450"/>
</dbReference>
<dbReference type="KEGG" id="smaz:LH19_26270"/>
<evidence type="ECO:0000256" key="7">
    <source>
        <dbReference type="ARBA" id="ARBA00043906"/>
    </source>
</evidence>
<dbReference type="PROSITE" id="PS00086">
    <property type="entry name" value="CYTOCHROME_P450"/>
    <property type="match status" value="1"/>
</dbReference>
<dbReference type="Proteomes" id="UP000076088">
    <property type="component" value="Plasmid unnamed1"/>
</dbReference>
<evidence type="ECO:0000256" key="6">
    <source>
        <dbReference type="ARBA" id="ARBA00023033"/>
    </source>
</evidence>
<comment type="similarity">
    <text evidence="1 8">Belongs to the cytochrome P450 family.</text>
</comment>
<accession>A0AAC9FHG5</accession>
<dbReference type="InterPro" id="IPR017972">
    <property type="entry name" value="Cyt_P450_CS"/>
</dbReference>
<dbReference type="PANTHER" id="PTHR46696:SF6">
    <property type="entry name" value="P450, PUTATIVE (EUROFUNG)-RELATED"/>
    <property type="match status" value="1"/>
</dbReference>
<evidence type="ECO:0000256" key="3">
    <source>
        <dbReference type="ARBA" id="ARBA00022723"/>
    </source>
</evidence>
<feature type="region of interest" description="Disordered" evidence="9">
    <location>
        <begin position="1"/>
        <end position="25"/>
    </location>
</feature>
<reference evidence="10 11" key="2">
    <citation type="journal article" date="2016" name="Genome Announc.">
        <title>Complete Genome Sequence of Sphingopyxis macrogoltabida Strain 203N (NBRC 111659), a Polyethylene Glycol Degrader.</title>
        <authorList>
            <person name="Ohtsubo Y."/>
            <person name="Nonoyama S."/>
            <person name="Nagata Y."/>
            <person name="Numata M."/>
            <person name="Tsuchikane K."/>
            <person name="Hosoyama A."/>
            <person name="Yamazoe A."/>
            <person name="Tsuda M."/>
            <person name="Fujita N."/>
            <person name="Kawai F."/>
        </authorList>
    </citation>
    <scope>NUCLEOTIDE SEQUENCE [LARGE SCALE GENOMIC DNA]</scope>
    <source>
        <strain evidence="10 11">203N</strain>
    </source>
</reference>
<dbReference type="InterPro" id="IPR036396">
    <property type="entry name" value="Cyt_P450_sf"/>
</dbReference>
<evidence type="ECO:0000313" key="10">
    <source>
        <dbReference type="EMBL" id="AMU92546.1"/>
    </source>
</evidence>
<geneLocation type="plasmid" evidence="10 11">
    <name>unnamed1</name>
</geneLocation>
<evidence type="ECO:0000256" key="5">
    <source>
        <dbReference type="ARBA" id="ARBA00023004"/>
    </source>
</evidence>
<keyword evidence="2 8" id="KW-0349">Heme</keyword>
<keyword evidence="6 8" id="KW-0503">Monooxygenase</keyword>
<keyword evidence="10" id="KW-0614">Plasmid</keyword>
<evidence type="ECO:0000256" key="1">
    <source>
        <dbReference type="ARBA" id="ARBA00010617"/>
    </source>
</evidence>
<evidence type="ECO:0000256" key="8">
    <source>
        <dbReference type="RuleBase" id="RU000461"/>
    </source>
</evidence>
<evidence type="ECO:0000256" key="2">
    <source>
        <dbReference type="ARBA" id="ARBA00022617"/>
    </source>
</evidence>
<dbReference type="GO" id="GO:0020037">
    <property type="term" value="F:heme binding"/>
    <property type="evidence" value="ECO:0007669"/>
    <property type="project" value="InterPro"/>
</dbReference>
<evidence type="ECO:0000256" key="4">
    <source>
        <dbReference type="ARBA" id="ARBA00023002"/>
    </source>
</evidence>
<name>A0AAC9FHG5_SPHMC</name>
<reference evidence="11" key="1">
    <citation type="submission" date="2015-11" db="EMBL/GenBank/DDBJ databases">
        <title>Complete genome sequence of a polyethylene-glycol degrader Sphingopyxis macrogoltabida 203N (NBRC 111659).</title>
        <authorList>
            <person name="Yoshiyuki O."/>
            <person name="Shouta N."/>
            <person name="Nagata Y."/>
            <person name="Numata M."/>
            <person name="Tsuchikane K."/>
            <person name="Hosoyama A."/>
            <person name="Yamazoe A."/>
            <person name="Tsuda M."/>
            <person name="Fujita N."/>
            <person name="Kawai F."/>
        </authorList>
    </citation>
    <scope>NUCLEOTIDE SEQUENCE [LARGE SCALE GENOMIC DNA]</scope>
    <source>
        <strain evidence="11">203N</strain>
        <plasmid evidence="11">unnamed1</plasmid>
    </source>
</reference>
<dbReference type="CDD" id="cd11030">
    <property type="entry name" value="CYP105-like"/>
    <property type="match status" value="1"/>
</dbReference>
<organism evidence="10 11">
    <name type="scientific">Sphingopyxis macrogoltabida</name>
    <name type="common">Sphingomonas macrogoltabidus</name>
    <dbReference type="NCBI Taxonomy" id="33050"/>
    <lineage>
        <taxon>Bacteria</taxon>
        <taxon>Pseudomonadati</taxon>
        <taxon>Pseudomonadota</taxon>
        <taxon>Alphaproteobacteria</taxon>
        <taxon>Sphingomonadales</taxon>
        <taxon>Sphingomonadaceae</taxon>
        <taxon>Sphingopyxis</taxon>
    </lineage>
</organism>
<dbReference type="FunFam" id="1.10.630.10:FF:000018">
    <property type="entry name" value="Cytochrome P450 monooxygenase"/>
    <property type="match status" value="1"/>
</dbReference>
<dbReference type="GO" id="GO:0005506">
    <property type="term" value="F:iron ion binding"/>
    <property type="evidence" value="ECO:0007669"/>
    <property type="project" value="InterPro"/>
</dbReference>
<keyword evidence="3 8" id="KW-0479">Metal-binding</keyword>
<evidence type="ECO:0000313" key="11">
    <source>
        <dbReference type="Proteomes" id="UP000076088"/>
    </source>
</evidence>
<keyword evidence="5 8" id="KW-0408">Iron</keyword>
<dbReference type="GO" id="GO:0004497">
    <property type="term" value="F:monooxygenase activity"/>
    <property type="evidence" value="ECO:0007669"/>
    <property type="project" value="UniProtKB-KW"/>
</dbReference>
<dbReference type="AlphaFoldDB" id="A0AAC9FHG5"/>
<dbReference type="Pfam" id="PF00067">
    <property type="entry name" value="p450"/>
    <property type="match status" value="1"/>
</dbReference>
<keyword evidence="4 8" id="KW-0560">Oxidoreductase</keyword>
<evidence type="ECO:0000256" key="9">
    <source>
        <dbReference type="SAM" id="MobiDB-lite"/>
    </source>
</evidence>
<dbReference type="InterPro" id="IPR002397">
    <property type="entry name" value="Cyt_P450_B"/>
</dbReference>
<gene>
    <name evidence="10" type="ORF">ATM17_30265</name>
</gene>
<dbReference type="PRINTS" id="PR00359">
    <property type="entry name" value="BP450"/>
</dbReference>
<keyword evidence="11" id="KW-1185">Reference proteome</keyword>
<dbReference type="PRINTS" id="PR00385">
    <property type="entry name" value="P450"/>
</dbReference>
<protein>
    <submittedName>
        <fullName evidence="10">Cytochrome</fullName>
    </submittedName>
</protein>
<dbReference type="GO" id="GO:0016705">
    <property type="term" value="F:oxidoreductase activity, acting on paired donors, with incorporation or reduction of molecular oxygen"/>
    <property type="evidence" value="ECO:0007669"/>
    <property type="project" value="InterPro"/>
</dbReference>
<dbReference type="Gene3D" id="1.10.630.10">
    <property type="entry name" value="Cytochrome P450"/>
    <property type="match status" value="1"/>
</dbReference>
<comment type="function">
    <text evidence="7">Cytochromes P450 are a group of heme-thiolate monooxygenases. They oxidize a variety of structurally unrelated compounds, including steroids, fatty acids, and xenobiotics.</text>
</comment>
<dbReference type="PANTHER" id="PTHR46696">
    <property type="entry name" value="P450, PUTATIVE (EUROFUNG)-RELATED"/>
    <property type="match status" value="1"/>
</dbReference>
<dbReference type="EMBL" id="CP013345">
    <property type="protein sequence ID" value="AMU92546.1"/>
    <property type="molecule type" value="Genomic_DNA"/>
</dbReference>
<sequence length="405" mass="45947">MSNTATELPYFPMPRDSKCPFSPPPELKRIQQETPVSKVRIWDGREAWLVTRYDDVRFVLRDQRFSVNPHHPGWPPMSAGQGATRRDLKPNIFALDNPVHNELRRMQSADFRIAQIEGWRPRVQQLVDEAIDAMLEMPKPVDLWEAFALKIPSIVICELLGVAYEDSEFFQHHSDRLVKTGSTSEEIGESMDALRGFLRDLVEKKVVTPTEDILSRMATQQVKEGLLTASEVADLCVMLLIAGHDTTSNTICLATILLLQHPDQLEKFRNGDDEVVAKGVEEILRFLDVPHLGRRRVALEDVEVGGQLIRAGEGVIAAQMIADRDETAFEDPDKFDIDRDARHHLGFGFGTHQCLGQPLVRVEVQIALATLFRRIPTLQLAVPMEEIRFDYDALVYGVHELPMTW</sequence>
<dbReference type="SUPFAM" id="SSF48264">
    <property type="entry name" value="Cytochrome P450"/>
    <property type="match status" value="1"/>
</dbReference>
<proteinExistence type="inferred from homology"/>